<dbReference type="AlphaFoldDB" id="A0A5C6BH16"/>
<name>A0A5C6BH16_9BACT</name>
<comment type="caution">
    <text evidence="1">The sequence shown here is derived from an EMBL/GenBank/DDBJ whole genome shotgun (WGS) entry which is preliminary data.</text>
</comment>
<protein>
    <submittedName>
        <fullName evidence="1">Uncharacterized protein</fullName>
    </submittedName>
</protein>
<reference evidence="1 2" key="1">
    <citation type="journal article" date="2020" name="Antonie Van Leeuwenhoek">
        <title>Rhodopirellula heiligendammensis sp. nov., Rhodopirellula pilleata sp. nov., and Rhodopirellula solitaria sp. nov. isolated from natural or artificial marine surfaces in Northern Germany and California, USA, and emended description of the genus Rhodopirellula.</title>
        <authorList>
            <person name="Kallscheuer N."/>
            <person name="Wiegand S."/>
            <person name="Jogler M."/>
            <person name="Boedeker C."/>
            <person name="Peeters S.H."/>
            <person name="Rast P."/>
            <person name="Heuer A."/>
            <person name="Jetten M.S.M."/>
            <person name="Rohde M."/>
            <person name="Jogler C."/>
        </authorList>
    </citation>
    <scope>NUCLEOTIDE SEQUENCE [LARGE SCALE GENOMIC DNA]</scope>
    <source>
        <strain evidence="1 2">Poly21</strain>
    </source>
</reference>
<keyword evidence="2" id="KW-1185">Reference proteome</keyword>
<gene>
    <name evidence="1" type="ORF">Poly21_48530</name>
</gene>
<evidence type="ECO:0000313" key="1">
    <source>
        <dbReference type="EMBL" id="TWU10947.1"/>
    </source>
</evidence>
<dbReference type="EMBL" id="SJPU01000003">
    <property type="protein sequence ID" value="TWU10947.1"/>
    <property type="molecule type" value="Genomic_DNA"/>
</dbReference>
<evidence type="ECO:0000313" key="2">
    <source>
        <dbReference type="Proteomes" id="UP000319908"/>
    </source>
</evidence>
<accession>A0A5C6BH16</accession>
<proteinExistence type="predicted"/>
<sequence>MRSGWLNVNHGLFFLTGFIDEHPGLPSPPRPLKELGNGSATHPVALRTGNRHQKSRNQWQDIDGLAIERFPDQFVPLDPLIRCQDL</sequence>
<dbReference type="Proteomes" id="UP000319908">
    <property type="component" value="Unassembled WGS sequence"/>
</dbReference>
<organism evidence="1 2">
    <name type="scientific">Allorhodopirellula heiligendammensis</name>
    <dbReference type="NCBI Taxonomy" id="2714739"/>
    <lineage>
        <taxon>Bacteria</taxon>
        <taxon>Pseudomonadati</taxon>
        <taxon>Planctomycetota</taxon>
        <taxon>Planctomycetia</taxon>
        <taxon>Pirellulales</taxon>
        <taxon>Pirellulaceae</taxon>
        <taxon>Allorhodopirellula</taxon>
    </lineage>
</organism>